<evidence type="ECO:0000313" key="2">
    <source>
        <dbReference type="Proteomes" id="UP000198233"/>
    </source>
</evidence>
<dbReference type="Pfam" id="PF02597">
    <property type="entry name" value="ThiS"/>
    <property type="match status" value="1"/>
</dbReference>
<dbReference type="NCBIfam" id="TIGR01683">
    <property type="entry name" value="thiS"/>
    <property type="match status" value="1"/>
</dbReference>
<dbReference type="PANTHER" id="PTHR34472">
    <property type="entry name" value="SULFUR CARRIER PROTEIN THIS"/>
    <property type="match status" value="1"/>
</dbReference>
<protein>
    <submittedName>
        <fullName evidence="1">Thiamine biosynthesis protein ThiS</fullName>
    </submittedName>
</protein>
<dbReference type="CDD" id="cd00565">
    <property type="entry name" value="Ubl_ThiS"/>
    <property type="match status" value="1"/>
</dbReference>
<dbReference type="Proteomes" id="UP000198233">
    <property type="component" value="Chromosome"/>
</dbReference>
<evidence type="ECO:0000313" key="1">
    <source>
        <dbReference type="EMBL" id="ASJ96678.1"/>
    </source>
</evidence>
<organism evidence="1 2">
    <name type="scientific">Shewanella marisflavi</name>
    <dbReference type="NCBI Taxonomy" id="260364"/>
    <lineage>
        <taxon>Bacteria</taxon>
        <taxon>Pseudomonadati</taxon>
        <taxon>Pseudomonadota</taxon>
        <taxon>Gammaproteobacteria</taxon>
        <taxon>Alteromonadales</taxon>
        <taxon>Shewanellaceae</taxon>
        <taxon>Shewanella</taxon>
    </lineage>
</organism>
<dbReference type="AlphaFoldDB" id="A0AAC9TZP3"/>
<gene>
    <name evidence="1" type="primary">thiS</name>
    <name evidence="1" type="ORF">CFF01_08815</name>
</gene>
<sequence length="69" mass="7157">MSEIRISVNGLPVTLPTGTSLLAMLMAQSINLDSVALVRGGELVPKSQWAVTECEADDVVEIFGVVAGG</sequence>
<dbReference type="KEGG" id="smav:CFF01_08815"/>
<proteinExistence type="predicted"/>
<dbReference type="RefSeq" id="WP_088904557.1">
    <property type="nucleotide sequence ID" value="NZ_CP022272.1"/>
</dbReference>
<accession>A0AAC9TZP3</accession>
<dbReference type="InterPro" id="IPR012675">
    <property type="entry name" value="Beta-grasp_dom_sf"/>
</dbReference>
<dbReference type="InterPro" id="IPR010035">
    <property type="entry name" value="Thi_S"/>
</dbReference>
<dbReference type="Gene3D" id="3.10.20.30">
    <property type="match status" value="1"/>
</dbReference>
<name>A0AAC9TZP3_9GAMM</name>
<dbReference type="InterPro" id="IPR003749">
    <property type="entry name" value="ThiS/MoaD-like"/>
</dbReference>
<dbReference type="SUPFAM" id="SSF54285">
    <property type="entry name" value="MoaD/ThiS"/>
    <property type="match status" value="1"/>
</dbReference>
<dbReference type="EMBL" id="CP022272">
    <property type="protein sequence ID" value="ASJ96678.1"/>
    <property type="molecule type" value="Genomic_DNA"/>
</dbReference>
<dbReference type="PANTHER" id="PTHR34472:SF1">
    <property type="entry name" value="SULFUR CARRIER PROTEIN THIS"/>
    <property type="match status" value="1"/>
</dbReference>
<dbReference type="InterPro" id="IPR016155">
    <property type="entry name" value="Mopterin_synth/thiamin_S_b"/>
</dbReference>
<reference evidence="1 2" key="1">
    <citation type="submission" date="2017-06" db="EMBL/GenBank/DDBJ databases">
        <title>Complete genome sequence of Shewanella marisflavi EP1 associated with anaerobic 2,4-dinitrotoluene reduction and salt tolerance.</title>
        <authorList>
            <person name="Huang J."/>
        </authorList>
    </citation>
    <scope>NUCLEOTIDE SEQUENCE [LARGE SCALE GENOMIC DNA]</scope>
    <source>
        <strain evidence="1 2">EP1</strain>
    </source>
</reference>